<keyword evidence="4" id="KW-0808">Transferase</keyword>
<dbReference type="GO" id="GO:0000030">
    <property type="term" value="F:mannosyltransferase activity"/>
    <property type="evidence" value="ECO:0007669"/>
    <property type="project" value="InterPro"/>
</dbReference>
<evidence type="ECO:0000256" key="6">
    <source>
        <dbReference type="ARBA" id="ARBA00022824"/>
    </source>
</evidence>
<dbReference type="VEuPathDB" id="ToxoDB:LOC34622122"/>
<dbReference type="AlphaFoldDB" id="A0A1D3CZ58"/>
<dbReference type="PANTHER" id="PTHR13036:SF0">
    <property type="entry name" value="CHITOBIOSYLDIPHOSPHODOLICHOL BETA-MANNOSYLTRANSFERASE"/>
    <property type="match status" value="1"/>
</dbReference>
<keyword evidence="6" id="KW-0256">Endoplasmic reticulum</keyword>
<evidence type="ECO:0000256" key="5">
    <source>
        <dbReference type="ARBA" id="ARBA00022692"/>
    </source>
</evidence>
<keyword evidence="5" id="KW-0812">Transmembrane</keyword>
<evidence type="ECO:0000256" key="2">
    <source>
        <dbReference type="ARBA" id="ARBA00004922"/>
    </source>
</evidence>
<accession>A0A1D3CZ58</accession>
<evidence type="ECO:0000256" key="7">
    <source>
        <dbReference type="ARBA" id="ARBA00022989"/>
    </source>
</evidence>
<dbReference type="GO" id="GO:0005789">
    <property type="term" value="C:endoplasmic reticulum membrane"/>
    <property type="evidence" value="ECO:0007669"/>
    <property type="project" value="UniProtKB-SubCell"/>
</dbReference>
<keyword evidence="7" id="KW-1133">Transmembrane helix</keyword>
<sequence length="351" mass="37248">MQNPPGFPAMPLATLCCKLAGVRLIVDWHNYTHSLLLLPAQEEIAKVQPKAETLRVKQLQDGDAEDFSRWLVCRAAAAGAAAAQKKAHAAVTAAASAMGAARQALKRATRLAAAAAEFQIARLSAKAGAATEASEGKLWAVALRLAAFSAMQISVRKKRPAVLLTSSSYTADEDLLLLLRALQLVVASADLGICLHRSSSSSDLPMKAQDMKGAGLPILALSFAALHEILPEWQQFSTAEDLASMLACLLRGFPEGLDANTVIPYVSCSSSSNASDAEDGLGNQPQTQAQTALGDAANSGSLLFDLRVLAERARGSGSGSTNEVSMDARDYTSFPEEWRRVALPMLQRLLY</sequence>
<proteinExistence type="predicted"/>
<comment type="pathway">
    <text evidence="2">Protein modification; protein glycosylation.</text>
</comment>
<evidence type="ECO:0000256" key="8">
    <source>
        <dbReference type="ARBA" id="ARBA00023136"/>
    </source>
</evidence>
<keyword evidence="8" id="KW-0472">Membrane</keyword>
<reference evidence="9 10" key="1">
    <citation type="journal article" date="2016" name="BMC Genomics">
        <title>Comparative genomics reveals Cyclospora cayetanensis possesses coccidia-like metabolism and invasion components but unique surface antigens.</title>
        <authorList>
            <person name="Liu S."/>
            <person name="Wang L."/>
            <person name="Zheng H."/>
            <person name="Xu Z."/>
            <person name="Roellig D.M."/>
            <person name="Li N."/>
            <person name="Frace M.A."/>
            <person name="Tang K."/>
            <person name="Arrowood M.J."/>
            <person name="Moss D.M."/>
            <person name="Zhang L."/>
            <person name="Feng Y."/>
            <person name="Xiao L."/>
        </authorList>
    </citation>
    <scope>NUCLEOTIDE SEQUENCE [LARGE SCALE GENOMIC DNA]</scope>
    <source>
        <strain evidence="9 10">CHN_HEN01</strain>
    </source>
</reference>
<evidence type="ECO:0000256" key="3">
    <source>
        <dbReference type="ARBA" id="ARBA00022676"/>
    </source>
</evidence>
<dbReference type="InterPro" id="IPR026051">
    <property type="entry name" value="ALG1-like"/>
</dbReference>
<dbReference type="VEuPathDB" id="ToxoDB:cyc_05827"/>
<dbReference type="EMBL" id="JROU02001453">
    <property type="protein sequence ID" value="OEH76471.1"/>
    <property type="molecule type" value="Genomic_DNA"/>
</dbReference>
<keyword evidence="3" id="KW-0328">Glycosyltransferase</keyword>
<evidence type="ECO:0000256" key="1">
    <source>
        <dbReference type="ARBA" id="ARBA00004389"/>
    </source>
</evidence>
<evidence type="ECO:0000313" key="9">
    <source>
        <dbReference type="EMBL" id="OEH76471.1"/>
    </source>
</evidence>
<dbReference type="Proteomes" id="UP000095192">
    <property type="component" value="Unassembled WGS sequence"/>
</dbReference>
<evidence type="ECO:0000256" key="4">
    <source>
        <dbReference type="ARBA" id="ARBA00022679"/>
    </source>
</evidence>
<keyword evidence="10" id="KW-1185">Reference proteome</keyword>
<comment type="subcellular location">
    <subcellularLocation>
        <location evidence="1">Endoplasmic reticulum membrane</location>
        <topology evidence="1">Single-pass membrane protein</topology>
    </subcellularLocation>
</comment>
<organism evidence="9 10">
    <name type="scientific">Cyclospora cayetanensis</name>
    <dbReference type="NCBI Taxonomy" id="88456"/>
    <lineage>
        <taxon>Eukaryota</taxon>
        <taxon>Sar</taxon>
        <taxon>Alveolata</taxon>
        <taxon>Apicomplexa</taxon>
        <taxon>Conoidasida</taxon>
        <taxon>Coccidia</taxon>
        <taxon>Eucoccidiorida</taxon>
        <taxon>Eimeriorina</taxon>
        <taxon>Eimeriidae</taxon>
        <taxon>Cyclospora</taxon>
    </lineage>
</organism>
<name>A0A1D3CZ58_9EIME</name>
<dbReference type="InParanoid" id="A0A1D3CZ58"/>
<gene>
    <name evidence="9" type="ORF">cyc_05827</name>
</gene>
<comment type="caution">
    <text evidence="9">The sequence shown here is derived from an EMBL/GenBank/DDBJ whole genome shotgun (WGS) entry which is preliminary data.</text>
</comment>
<evidence type="ECO:0000313" key="10">
    <source>
        <dbReference type="Proteomes" id="UP000095192"/>
    </source>
</evidence>
<protein>
    <submittedName>
        <fullName evidence="9">Uncharacterized protein</fullName>
    </submittedName>
</protein>
<dbReference type="PANTHER" id="PTHR13036">
    <property type="entry name" value="BETA1,4 MANNOSYLTRANSFERASE"/>
    <property type="match status" value="1"/>
</dbReference>